<dbReference type="PANTHER" id="PTHR40278:SF2">
    <property type="entry name" value="TYPE IV PILUS INNER MEMBRANE COMPONENT PILN"/>
    <property type="match status" value="1"/>
</dbReference>
<dbReference type="AlphaFoldDB" id="A0A420EKX6"/>
<evidence type="ECO:0000313" key="2">
    <source>
        <dbReference type="EMBL" id="RKF21347.1"/>
    </source>
</evidence>
<dbReference type="GO" id="GO:0043683">
    <property type="term" value="P:type IV pilus assembly"/>
    <property type="evidence" value="ECO:0007669"/>
    <property type="project" value="TreeGrafter"/>
</dbReference>
<dbReference type="OrthoDB" id="5296173at2"/>
<accession>A0A420EKX6</accession>
<evidence type="ECO:0000256" key="1">
    <source>
        <dbReference type="SAM" id="Phobius"/>
    </source>
</evidence>
<gene>
    <name evidence="2" type="ORF">DBZ36_01450</name>
</gene>
<reference evidence="2 3" key="1">
    <citation type="submission" date="2018-09" db="EMBL/GenBank/DDBJ databases">
        <authorList>
            <person name="Wang Z."/>
        </authorList>
    </citation>
    <scope>NUCLEOTIDE SEQUENCE [LARGE SCALE GENOMIC DNA]</scope>
    <source>
        <strain evidence="2 3">ALS 81</strain>
    </source>
</reference>
<keyword evidence="3" id="KW-1185">Reference proteome</keyword>
<protein>
    <submittedName>
        <fullName evidence="2">Pilus assembly protein PilN</fullName>
    </submittedName>
</protein>
<dbReference type="GO" id="GO:0043107">
    <property type="term" value="P:type IV pilus-dependent motility"/>
    <property type="evidence" value="ECO:0007669"/>
    <property type="project" value="TreeGrafter"/>
</dbReference>
<sequence>MSSINLLPWREQAKQRKKTQFWILMGVSAALTLLATVGVQMYFSSLQDVQKQRNQFLRTEIAALDVKLGEIRKINERKKSLRLRIDLIQELQRSRHSLTRMMNTMPEATPAGIYFDTFSYDSKVVKIDGKSESNPRVSSLMRNIESYPWLGTPQISSIVALNAQSGIDLSRFQLSFNVDESKLKVEDIAK</sequence>
<keyword evidence="1" id="KW-1133">Transmembrane helix</keyword>
<comment type="caution">
    <text evidence="2">The sequence shown here is derived from an EMBL/GenBank/DDBJ whole genome shotgun (WGS) entry which is preliminary data.</text>
</comment>
<dbReference type="InterPro" id="IPR052534">
    <property type="entry name" value="Extracell_DNA_Util/SecSys_Comp"/>
</dbReference>
<dbReference type="EMBL" id="RAQO01000002">
    <property type="protein sequence ID" value="RKF21347.1"/>
    <property type="molecule type" value="Genomic_DNA"/>
</dbReference>
<proteinExistence type="predicted"/>
<keyword evidence="1" id="KW-0472">Membrane</keyword>
<name>A0A420EKX6_9ALTE</name>
<dbReference type="RefSeq" id="WP_120353151.1">
    <property type="nucleotide sequence ID" value="NZ_RAQO01000002.1"/>
</dbReference>
<dbReference type="PANTHER" id="PTHR40278">
    <property type="entry name" value="DNA UTILIZATION PROTEIN HOFN"/>
    <property type="match status" value="1"/>
</dbReference>
<feature type="transmembrane region" description="Helical" evidence="1">
    <location>
        <begin position="21"/>
        <end position="43"/>
    </location>
</feature>
<dbReference type="Pfam" id="PF05137">
    <property type="entry name" value="PilN"/>
    <property type="match status" value="1"/>
</dbReference>
<keyword evidence="1" id="KW-0812">Transmembrane</keyword>
<evidence type="ECO:0000313" key="3">
    <source>
        <dbReference type="Proteomes" id="UP000286482"/>
    </source>
</evidence>
<dbReference type="Proteomes" id="UP000286482">
    <property type="component" value="Unassembled WGS sequence"/>
</dbReference>
<dbReference type="InterPro" id="IPR007813">
    <property type="entry name" value="PilN"/>
</dbReference>
<organism evidence="2 3">
    <name type="scientific">Alginatibacterium sediminis</name>
    <dbReference type="NCBI Taxonomy" id="2164068"/>
    <lineage>
        <taxon>Bacteria</taxon>
        <taxon>Pseudomonadati</taxon>
        <taxon>Pseudomonadota</taxon>
        <taxon>Gammaproteobacteria</taxon>
        <taxon>Alteromonadales</taxon>
        <taxon>Alteromonadaceae</taxon>
        <taxon>Alginatibacterium</taxon>
    </lineage>
</organism>